<gene>
    <name evidence="1" type="ORF">CEXT_381281</name>
</gene>
<proteinExistence type="predicted"/>
<evidence type="ECO:0000313" key="2">
    <source>
        <dbReference type="Proteomes" id="UP001054945"/>
    </source>
</evidence>
<keyword evidence="2" id="KW-1185">Reference proteome</keyword>
<comment type="caution">
    <text evidence="1">The sequence shown here is derived from an EMBL/GenBank/DDBJ whole genome shotgun (WGS) entry which is preliminary data.</text>
</comment>
<reference evidence="1 2" key="1">
    <citation type="submission" date="2021-06" db="EMBL/GenBank/DDBJ databases">
        <title>Caerostris extrusa draft genome.</title>
        <authorList>
            <person name="Kono N."/>
            <person name="Arakawa K."/>
        </authorList>
    </citation>
    <scope>NUCLEOTIDE SEQUENCE [LARGE SCALE GENOMIC DNA]</scope>
</reference>
<organism evidence="1 2">
    <name type="scientific">Caerostris extrusa</name>
    <name type="common">Bark spider</name>
    <name type="synonym">Caerostris bankana</name>
    <dbReference type="NCBI Taxonomy" id="172846"/>
    <lineage>
        <taxon>Eukaryota</taxon>
        <taxon>Metazoa</taxon>
        <taxon>Ecdysozoa</taxon>
        <taxon>Arthropoda</taxon>
        <taxon>Chelicerata</taxon>
        <taxon>Arachnida</taxon>
        <taxon>Araneae</taxon>
        <taxon>Araneomorphae</taxon>
        <taxon>Entelegynae</taxon>
        <taxon>Araneoidea</taxon>
        <taxon>Araneidae</taxon>
        <taxon>Caerostris</taxon>
    </lineage>
</organism>
<accession>A0AAV4XRR7</accession>
<evidence type="ECO:0000313" key="1">
    <source>
        <dbReference type="EMBL" id="GIY97870.1"/>
    </source>
</evidence>
<sequence>MFSDRGSSFGDNARKIDIRDLCRNNEASIPEDEMGFCVDRGSSFEKKIMRVKLTSGRDLCRNNEEYIPEDEMGFCVG</sequence>
<dbReference type="AlphaFoldDB" id="A0AAV4XRR7"/>
<protein>
    <submittedName>
        <fullName evidence="1">Uncharacterized protein</fullName>
    </submittedName>
</protein>
<dbReference type="EMBL" id="BPLR01000845">
    <property type="protein sequence ID" value="GIY97870.1"/>
    <property type="molecule type" value="Genomic_DNA"/>
</dbReference>
<dbReference type="Proteomes" id="UP001054945">
    <property type="component" value="Unassembled WGS sequence"/>
</dbReference>
<name>A0AAV4XRR7_CAEEX</name>